<feature type="transmembrane region" description="Helical" evidence="5">
    <location>
        <begin position="123"/>
        <end position="145"/>
    </location>
</feature>
<dbReference type="InterPro" id="IPR007016">
    <property type="entry name" value="O-antigen_ligase-rel_domated"/>
</dbReference>
<protein>
    <submittedName>
        <fullName evidence="7">O-Antigen ligase</fullName>
    </submittedName>
</protein>
<feature type="transmembrane region" description="Helical" evidence="5">
    <location>
        <begin position="433"/>
        <end position="455"/>
    </location>
</feature>
<gene>
    <name evidence="7" type="ORF">MOST_00840</name>
</gene>
<comment type="subcellular location">
    <subcellularLocation>
        <location evidence="1">Membrane</location>
        <topology evidence="1">Multi-pass membrane protein</topology>
    </subcellularLocation>
</comment>
<dbReference type="InterPro" id="IPR051533">
    <property type="entry name" value="WaaL-like"/>
</dbReference>
<feature type="domain" description="O-antigen ligase-related" evidence="6">
    <location>
        <begin position="185"/>
        <end position="339"/>
    </location>
</feature>
<evidence type="ECO:0000256" key="4">
    <source>
        <dbReference type="ARBA" id="ARBA00023136"/>
    </source>
</evidence>
<dbReference type="Gene3D" id="1.25.40.10">
    <property type="entry name" value="Tetratricopeptide repeat domain"/>
    <property type="match status" value="1"/>
</dbReference>
<evidence type="ECO:0000313" key="7">
    <source>
        <dbReference type="EMBL" id="PRR77747.1"/>
    </source>
</evidence>
<organism evidence="7 8">
    <name type="scientific">Neomoorella stamsii</name>
    <dbReference type="NCBI Taxonomy" id="1266720"/>
    <lineage>
        <taxon>Bacteria</taxon>
        <taxon>Bacillati</taxon>
        <taxon>Bacillota</taxon>
        <taxon>Clostridia</taxon>
        <taxon>Neomoorellales</taxon>
        <taxon>Neomoorellaceae</taxon>
        <taxon>Neomoorella</taxon>
    </lineage>
</organism>
<dbReference type="SUPFAM" id="SSF48452">
    <property type="entry name" value="TPR-like"/>
    <property type="match status" value="1"/>
</dbReference>
<keyword evidence="3 5" id="KW-1133">Transmembrane helix</keyword>
<keyword evidence="2 5" id="KW-0812">Transmembrane</keyword>
<feature type="transmembrane region" description="Helical" evidence="5">
    <location>
        <begin position="157"/>
        <end position="176"/>
    </location>
</feature>
<feature type="transmembrane region" description="Helical" evidence="5">
    <location>
        <begin position="331"/>
        <end position="349"/>
    </location>
</feature>
<proteinExistence type="predicted"/>
<reference evidence="7 8" key="1">
    <citation type="submission" date="2018-03" db="EMBL/GenBank/DDBJ databases">
        <title>Genome sequence of Moorella stamsii DSM 26217.</title>
        <authorList>
            <person name="Poehlein A."/>
            <person name="Daniel R."/>
        </authorList>
    </citation>
    <scope>NUCLEOTIDE SEQUENCE [LARGE SCALE GENOMIC DNA]</scope>
    <source>
        <strain evidence="8">DSM 26217</strain>
    </source>
</reference>
<keyword evidence="8" id="KW-1185">Reference proteome</keyword>
<evidence type="ECO:0000256" key="3">
    <source>
        <dbReference type="ARBA" id="ARBA00022989"/>
    </source>
</evidence>
<accession>A0A9X7J644</accession>
<dbReference type="PANTHER" id="PTHR37422">
    <property type="entry name" value="TEICHURONIC ACID BIOSYNTHESIS PROTEIN TUAE"/>
    <property type="match status" value="1"/>
</dbReference>
<dbReference type="RefSeq" id="WP_054935348.1">
    <property type="nucleotide sequence ID" value="NZ_PVXL01000005.1"/>
</dbReference>
<feature type="transmembrane region" description="Helical" evidence="5">
    <location>
        <begin position="384"/>
        <end position="402"/>
    </location>
</feature>
<sequence length="660" mass="72955">MGAKFTFSPLLHQQHPVLPVVMLLTGVAPLLYNGYTEAVQLAGFFLAGTGGLLAWFGYRDRGFNAVNQGPFWMGLLFLAWLALGLLWSVEVNGTVNEILRTALYLAIFWQVGSTFGREEVDKIITIIVFTATMVALVGLLEYLFLRAGRIHATFINPNPLGIYLAMVVLIGLGRYWQQGGRLLGAALVINGVALLLSYSRGSVLAFSGGLIISLWLVGREGLAGRLRSLAGLFLATILLAKIINLIAPWTQQIGRAESILHALVRPESFMESSVEGRLAFWWAAGRMFLERPWTGFGGGSFHDVYFSFYEGGRWYSRYVHNHYLQLLAETGLPGLAIFLALLGTLLIPFWRRRRRGPLPPILAATGGAMLAFLLHIFVDFSWDIPAVTLLFWLMAACSQLMLTSNGQMAGGWSGLRVSQAAVGERRLKGYRALAYLLSFFLLGSSLLLGAAYFYAHQGDLAAARNNREVALKNWRLAARLTPWNDTYHARLGSALATAPAGTAAFREGGRELQRAMELSPYDYNHASQLAFYEQKAGHREAAGQLFQKAVTLGGYVPSLYFDLGNFYVEAGQKELAGEIWSKGLIQAGYALAMAPSPLHREKVLQTIRALRLNLARYYEEQGWYGMAVDQLRQVLAIYPGDPIAIKRLGAYREKGLLQDP</sequence>
<evidence type="ECO:0000256" key="1">
    <source>
        <dbReference type="ARBA" id="ARBA00004141"/>
    </source>
</evidence>
<keyword evidence="7" id="KW-0436">Ligase</keyword>
<evidence type="ECO:0000259" key="6">
    <source>
        <dbReference type="Pfam" id="PF04932"/>
    </source>
</evidence>
<dbReference type="PANTHER" id="PTHR37422:SF17">
    <property type="entry name" value="O-ANTIGEN LIGASE"/>
    <property type="match status" value="1"/>
</dbReference>
<keyword evidence="4 5" id="KW-0472">Membrane</keyword>
<dbReference type="InterPro" id="IPR011990">
    <property type="entry name" value="TPR-like_helical_dom_sf"/>
</dbReference>
<evidence type="ECO:0000313" key="8">
    <source>
        <dbReference type="Proteomes" id="UP000239430"/>
    </source>
</evidence>
<dbReference type="Pfam" id="PF04932">
    <property type="entry name" value="Wzy_C"/>
    <property type="match status" value="1"/>
</dbReference>
<evidence type="ECO:0000256" key="2">
    <source>
        <dbReference type="ARBA" id="ARBA00022692"/>
    </source>
</evidence>
<feature type="transmembrane region" description="Helical" evidence="5">
    <location>
        <begin position="16"/>
        <end position="32"/>
    </location>
</feature>
<evidence type="ECO:0000256" key="5">
    <source>
        <dbReference type="SAM" id="Phobius"/>
    </source>
</evidence>
<dbReference type="Proteomes" id="UP000239430">
    <property type="component" value="Unassembled WGS sequence"/>
</dbReference>
<dbReference type="GO" id="GO:0016874">
    <property type="term" value="F:ligase activity"/>
    <property type="evidence" value="ECO:0007669"/>
    <property type="project" value="UniProtKB-KW"/>
</dbReference>
<feature type="transmembrane region" description="Helical" evidence="5">
    <location>
        <begin position="361"/>
        <end position="378"/>
    </location>
</feature>
<name>A0A9X7J644_9FIRM</name>
<feature type="transmembrane region" description="Helical" evidence="5">
    <location>
        <begin position="229"/>
        <end position="247"/>
    </location>
</feature>
<comment type="caution">
    <text evidence="7">The sequence shown here is derived from an EMBL/GenBank/DDBJ whole genome shotgun (WGS) entry which is preliminary data.</text>
</comment>
<dbReference type="EMBL" id="PVXL01000005">
    <property type="protein sequence ID" value="PRR77747.1"/>
    <property type="molecule type" value="Genomic_DNA"/>
</dbReference>
<feature type="transmembrane region" description="Helical" evidence="5">
    <location>
        <begin position="196"/>
        <end position="217"/>
    </location>
</feature>
<dbReference type="GO" id="GO:0016020">
    <property type="term" value="C:membrane"/>
    <property type="evidence" value="ECO:0007669"/>
    <property type="project" value="UniProtKB-SubCell"/>
</dbReference>
<dbReference type="AlphaFoldDB" id="A0A9X7J644"/>
<feature type="transmembrane region" description="Helical" evidence="5">
    <location>
        <begin position="38"/>
        <end position="58"/>
    </location>
</feature>
<feature type="transmembrane region" description="Helical" evidence="5">
    <location>
        <begin position="70"/>
        <end position="89"/>
    </location>
</feature>